<feature type="domain" description="Ricin B lectin" evidence="4">
    <location>
        <begin position="396"/>
        <end position="490"/>
    </location>
</feature>
<dbReference type="CDD" id="cd14953">
    <property type="entry name" value="NHL_like_1"/>
    <property type="match status" value="1"/>
</dbReference>
<evidence type="ECO:0000259" key="4">
    <source>
        <dbReference type="Pfam" id="PF14200"/>
    </source>
</evidence>
<dbReference type="Gene3D" id="2.80.10.50">
    <property type="match status" value="1"/>
</dbReference>
<evidence type="ECO:0000313" key="7">
    <source>
        <dbReference type="Proteomes" id="UP001596160"/>
    </source>
</evidence>
<dbReference type="Pfam" id="PF25021">
    <property type="entry name" value="TEN_NHL"/>
    <property type="match status" value="5"/>
</dbReference>
<evidence type="ECO:0000259" key="5">
    <source>
        <dbReference type="Pfam" id="PF25021"/>
    </source>
</evidence>
<dbReference type="InterPro" id="IPR000772">
    <property type="entry name" value="Ricin_B_lectin"/>
</dbReference>
<dbReference type="SUPFAM" id="SSF101898">
    <property type="entry name" value="NHL repeat"/>
    <property type="match status" value="1"/>
</dbReference>
<reference evidence="7" key="1">
    <citation type="journal article" date="2019" name="Int. J. Syst. Evol. Microbiol.">
        <title>The Global Catalogue of Microorganisms (GCM) 10K type strain sequencing project: providing services to taxonomists for standard genome sequencing and annotation.</title>
        <authorList>
            <consortium name="The Broad Institute Genomics Platform"/>
            <consortium name="The Broad Institute Genome Sequencing Center for Infectious Disease"/>
            <person name="Wu L."/>
            <person name="Ma J."/>
        </authorList>
    </citation>
    <scope>NUCLEOTIDE SEQUENCE [LARGE SCALE GENOMIC DNA]</scope>
    <source>
        <strain evidence="7">PCU 266</strain>
    </source>
</reference>
<evidence type="ECO:0000256" key="3">
    <source>
        <dbReference type="SAM" id="MobiDB-lite"/>
    </source>
</evidence>
<dbReference type="InterPro" id="IPR011042">
    <property type="entry name" value="6-blade_b-propeller_TolB-like"/>
</dbReference>
<feature type="repeat" description="NHL" evidence="2">
    <location>
        <begin position="96"/>
        <end position="127"/>
    </location>
</feature>
<protein>
    <submittedName>
        <fullName evidence="6">RICIN domain-containing protein</fullName>
    </submittedName>
</protein>
<feature type="domain" description="Teneurin NHL" evidence="5">
    <location>
        <begin position="86"/>
        <end position="136"/>
    </location>
</feature>
<dbReference type="InterPro" id="IPR001258">
    <property type="entry name" value="NHL_repeat"/>
</dbReference>
<name>A0ABW0AJW4_9ACTN</name>
<dbReference type="InterPro" id="IPR056822">
    <property type="entry name" value="TEN_NHL"/>
</dbReference>
<gene>
    <name evidence="6" type="ORF">ACFPRH_16115</name>
</gene>
<feature type="repeat" description="NHL" evidence="2">
    <location>
        <begin position="41"/>
        <end position="71"/>
    </location>
</feature>
<dbReference type="Pfam" id="PF14200">
    <property type="entry name" value="RicinB_lectin_2"/>
    <property type="match status" value="1"/>
</dbReference>
<dbReference type="PROSITE" id="PS51125">
    <property type="entry name" value="NHL"/>
    <property type="match status" value="4"/>
</dbReference>
<proteinExistence type="predicted"/>
<evidence type="ECO:0000256" key="1">
    <source>
        <dbReference type="ARBA" id="ARBA00022737"/>
    </source>
</evidence>
<feature type="domain" description="Teneurin NHL" evidence="5">
    <location>
        <begin position="255"/>
        <end position="304"/>
    </location>
</feature>
<keyword evidence="1" id="KW-0677">Repeat</keyword>
<feature type="domain" description="Teneurin NHL" evidence="5">
    <location>
        <begin position="199"/>
        <end position="248"/>
    </location>
</feature>
<dbReference type="EMBL" id="JBHSKP010000009">
    <property type="protein sequence ID" value="MFC5153261.1"/>
    <property type="molecule type" value="Genomic_DNA"/>
</dbReference>
<dbReference type="Proteomes" id="UP001596160">
    <property type="component" value="Unassembled WGS sequence"/>
</dbReference>
<organism evidence="6 7">
    <name type="scientific">Streptomyces amakusaensis</name>
    <dbReference type="NCBI Taxonomy" id="67271"/>
    <lineage>
        <taxon>Bacteria</taxon>
        <taxon>Bacillati</taxon>
        <taxon>Actinomycetota</taxon>
        <taxon>Actinomycetes</taxon>
        <taxon>Kitasatosporales</taxon>
        <taxon>Streptomycetaceae</taxon>
        <taxon>Streptomyces</taxon>
    </lineage>
</organism>
<evidence type="ECO:0000313" key="6">
    <source>
        <dbReference type="EMBL" id="MFC5153261.1"/>
    </source>
</evidence>
<feature type="repeat" description="NHL" evidence="2">
    <location>
        <begin position="196"/>
        <end position="239"/>
    </location>
</feature>
<feature type="domain" description="Teneurin NHL" evidence="5">
    <location>
        <begin position="143"/>
        <end position="192"/>
    </location>
</feature>
<sequence length="508" mass="52051">MSTARTAAKGGEDSAPPISTVAGTGTAGFKGDSEPAVSALLNRPYGIAVDSTGTLYFSDHSNHRVRKITTDGRITTVAGITSAGSRGDGGPAASAQLYGPREVAVDGAGNLYIADTENHRVRKVAADGVISTVAGSGAGGARGDGGPAVAAQLNRPHGVAVDGAGALYIADYGNHRVRKVAADGVISTVAGSGAGGSRGDGGPAVAAQLNRPYGVAVDGAGNLYIADTDNHRVRKVAADGVISTVAGTGVGGFGGDGGPAASAQLHFPMGVMVDSAGALYIADYRNHRVRKVAADGVISTVAGTGAGGFGGDDGPAASAQVNNPTGLAVDCVDTLYIADHLNHRIRKIASPKLAGLPDSGAVVSWANVRSKLRMGVLRESTKDGAEIHQALPAPRDHQRWRLVAAGQDNGEVLYTIENMRSGKVLEVVEAQETAGALVAQRAYEGGDAHHQQWRLIPVGPQTDTPRVYEIANRNSGLLLRVDTNARTPIKQHGAEGDHRERQWQLLPL</sequence>
<evidence type="ECO:0000256" key="2">
    <source>
        <dbReference type="PROSITE-ProRule" id="PRU00504"/>
    </source>
</evidence>
<dbReference type="RefSeq" id="WP_344479760.1">
    <property type="nucleotide sequence ID" value="NZ_BAAASB010000013.1"/>
</dbReference>
<dbReference type="PROSITE" id="PS50231">
    <property type="entry name" value="RICIN_B_LECTIN"/>
    <property type="match status" value="1"/>
</dbReference>
<dbReference type="PANTHER" id="PTHR46388:SF2">
    <property type="entry name" value="NHL REPEAT-CONTAINING PROTEIN 2"/>
    <property type="match status" value="1"/>
</dbReference>
<keyword evidence="7" id="KW-1185">Reference proteome</keyword>
<dbReference type="Gene3D" id="2.120.10.30">
    <property type="entry name" value="TolB, C-terminal domain"/>
    <property type="match status" value="3"/>
</dbReference>
<dbReference type="CDD" id="cd00161">
    <property type="entry name" value="beta-trefoil_Ricin-like"/>
    <property type="match status" value="1"/>
</dbReference>
<feature type="domain" description="Teneurin NHL" evidence="5">
    <location>
        <begin position="31"/>
        <end position="81"/>
    </location>
</feature>
<accession>A0ABW0AJW4</accession>
<feature type="region of interest" description="Disordered" evidence="3">
    <location>
        <begin position="1"/>
        <end position="29"/>
    </location>
</feature>
<dbReference type="PANTHER" id="PTHR46388">
    <property type="entry name" value="NHL REPEAT-CONTAINING PROTEIN 2"/>
    <property type="match status" value="1"/>
</dbReference>
<feature type="repeat" description="NHL" evidence="2">
    <location>
        <begin position="140"/>
        <end position="183"/>
    </location>
</feature>
<dbReference type="SUPFAM" id="SSF50370">
    <property type="entry name" value="Ricin B-like lectins"/>
    <property type="match status" value="1"/>
</dbReference>
<dbReference type="InterPro" id="IPR035992">
    <property type="entry name" value="Ricin_B-like_lectins"/>
</dbReference>
<comment type="caution">
    <text evidence="6">The sequence shown here is derived from an EMBL/GenBank/DDBJ whole genome shotgun (WGS) entry which is preliminary data.</text>
</comment>